<dbReference type="InterPro" id="IPR000572">
    <property type="entry name" value="OxRdtase_Mopterin-bd_dom"/>
</dbReference>
<dbReference type="Pfam" id="PF00174">
    <property type="entry name" value="Oxidored_molyb"/>
    <property type="match status" value="1"/>
</dbReference>
<gene>
    <name evidence="2" type="ORF">IT775_01335</name>
</gene>
<dbReference type="SUPFAM" id="SSF56524">
    <property type="entry name" value="Oxidoreductase molybdopterin-binding domain"/>
    <property type="match status" value="1"/>
</dbReference>
<dbReference type="Proteomes" id="UP001195941">
    <property type="component" value="Unassembled WGS sequence"/>
</dbReference>
<keyword evidence="3" id="KW-1185">Reference proteome</keyword>
<dbReference type="EMBL" id="JADMKU010000001">
    <property type="protein sequence ID" value="MBR9649764.1"/>
    <property type="molecule type" value="Genomic_DNA"/>
</dbReference>
<dbReference type="Gene3D" id="3.90.420.10">
    <property type="entry name" value="Oxidoreductase, molybdopterin-binding domain"/>
    <property type="match status" value="1"/>
</dbReference>
<comment type="caution">
    <text evidence="2">The sequence shown here is derived from an EMBL/GenBank/DDBJ whole genome shotgun (WGS) entry which is preliminary data.</text>
</comment>
<evidence type="ECO:0000313" key="3">
    <source>
        <dbReference type="Proteomes" id="UP001195941"/>
    </source>
</evidence>
<evidence type="ECO:0000313" key="2">
    <source>
        <dbReference type="EMBL" id="MBR9649764.1"/>
    </source>
</evidence>
<accession>A0ABS5HLA7</accession>
<dbReference type="InterPro" id="IPR036374">
    <property type="entry name" value="OxRdtase_Mopterin-bd_sf"/>
</dbReference>
<feature type="domain" description="Oxidoreductase molybdopterin-binding" evidence="1">
    <location>
        <begin position="50"/>
        <end position="150"/>
    </location>
</feature>
<protein>
    <submittedName>
        <fullName evidence="2">Molybdopterin-dependent oxidoreductase</fullName>
    </submittedName>
</protein>
<reference evidence="2 3" key="1">
    <citation type="journal article" date="2021" name="Arch. Microbiol.">
        <title>Thalassobius aquimarinus sp. nov., isolated from the Sea of Japan seashore.</title>
        <authorList>
            <person name="Kurilenko V.V."/>
            <person name="Romanenko L.A."/>
            <person name="Chernysheva N.Y."/>
            <person name="Velansky P.V."/>
            <person name="Tekutyeva L.A."/>
            <person name="Isaeva M.P."/>
            <person name="Mikhailov V.V."/>
        </authorList>
    </citation>
    <scope>NUCLEOTIDE SEQUENCE [LARGE SCALE GENOMIC DNA]</scope>
    <source>
        <strain evidence="2 3">KMM 8518</strain>
    </source>
</reference>
<evidence type="ECO:0000259" key="1">
    <source>
        <dbReference type="Pfam" id="PF00174"/>
    </source>
</evidence>
<name>A0ABS5HLA7_9RHOB</name>
<proteinExistence type="predicted"/>
<dbReference type="RefSeq" id="WP_212699263.1">
    <property type="nucleotide sequence ID" value="NZ_JADMKU010000001.1"/>
</dbReference>
<sequence>MRILSAILTLGLASIGIGVGPAGALADNGAVASPASVQQQDSVLEVLYDDGSGRKPVQLTLDQLRELPRSGFRTTTVWTEGEQHFEGVWLKDLVAHLGVSGGNLELSALNEYRVEIPVDDIDTSEALIAYLRNGEPMSVRDKGPLWMVFPYDRHPKFKTETTFALSIWQLDRITLLK</sequence>
<organism evidence="2 3">
    <name type="scientific">Thalassovita aquimarina</name>
    <dbReference type="NCBI Taxonomy" id="2785917"/>
    <lineage>
        <taxon>Bacteria</taxon>
        <taxon>Pseudomonadati</taxon>
        <taxon>Pseudomonadota</taxon>
        <taxon>Alphaproteobacteria</taxon>
        <taxon>Rhodobacterales</taxon>
        <taxon>Roseobacteraceae</taxon>
        <taxon>Thalassovita</taxon>
    </lineage>
</organism>